<feature type="domain" description="EF-hand" evidence="3">
    <location>
        <begin position="425"/>
        <end position="460"/>
    </location>
</feature>
<reference evidence="4 5" key="1">
    <citation type="journal article" date="2023" name="Commun. Biol.">
        <title>Genome analysis of Parmales, the sister group of diatoms, reveals the evolutionary specialization of diatoms from phago-mixotrophs to photoautotrophs.</title>
        <authorList>
            <person name="Ban H."/>
            <person name="Sato S."/>
            <person name="Yoshikawa S."/>
            <person name="Yamada K."/>
            <person name="Nakamura Y."/>
            <person name="Ichinomiya M."/>
            <person name="Sato N."/>
            <person name="Blanc-Mathieu R."/>
            <person name="Endo H."/>
            <person name="Kuwata A."/>
            <person name="Ogata H."/>
        </authorList>
    </citation>
    <scope>NUCLEOTIDE SEQUENCE [LARGE SCALE GENOMIC DNA]</scope>
</reference>
<evidence type="ECO:0000313" key="4">
    <source>
        <dbReference type="EMBL" id="GMI28248.1"/>
    </source>
</evidence>
<dbReference type="PROSITE" id="PS00018">
    <property type="entry name" value="EF_HAND_1"/>
    <property type="match status" value="1"/>
</dbReference>
<dbReference type="Pfam" id="PF13405">
    <property type="entry name" value="EF-hand_6"/>
    <property type="match status" value="1"/>
</dbReference>
<feature type="compositionally biased region" description="Basic residues" evidence="2">
    <location>
        <begin position="144"/>
        <end position="156"/>
    </location>
</feature>
<keyword evidence="1" id="KW-0106">Calcium</keyword>
<name>A0ABQ6MLT9_9STRA</name>
<evidence type="ECO:0000259" key="3">
    <source>
        <dbReference type="PROSITE" id="PS50222"/>
    </source>
</evidence>
<keyword evidence="5" id="KW-1185">Reference proteome</keyword>
<feature type="region of interest" description="Disordered" evidence="2">
    <location>
        <begin position="66"/>
        <end position="160"/>
    </location>
</feature>
<dbReference type="EMBL" id="BRYB01005732">
    <property type="protein sequence ID" value="GMI28248.1"/>
    <property type="molecule type" value="Genomic_DNA"/>
</dbReference>
<proteinExistence type="predicted"/>
<dbReference type="PROSITE" id="PS50222">
    <property type="entry name" value="EF_HAND_2"/>
    <property type="match status" value="1"/>
</dbReference>
<comment type="caution">
    <text evidence="4">The sequence shown here is derived from an EMBL/GenBank/DDBJ whole genome shotgun (WGS) entry which is preliminary data.</text>
</comment>
<dbReference type="InterPro" id="IPR018247">
    <property type="entry name" value="EF_Hand_1_Ca_BS"/>
</dbReference>
<evidence type="ECO:0000313" key="5">
    <source>
        <dbReference type="Proteomes" id="UP001165060"/>
    </source>
</evidence>
<dbReference type="SUPFAM" id="SSF47473">
    <property type="entry name" value="EF-hand"/>
    <property type="match status" value="1"/>
</dbReference>
<dbReference type="InterPro" id="IPR002048">
    <property type="entry name" value="EF_hand_dom"/>
</dbReference>
<feature type="region of interest" description="Disordered" evidence="2">
    <location>
        <begin position="202"/>
        <end position="238"/>
    </location>
</feature>
<feature type="compositionally biased region" description="Acidic residues" evidence="2">
    <location>
        <begin position="95"/>
        <end position="109"/>
    </location>
</feature>
<evidence type="ECO:0000256" key="1">
    <source>
        <dbReference type="ARBA" id="ARBA00022837"/>
    </source>
</evidence>
<evidence type="ECO:0000256" key="2">
    <source>
        <dbReference type="SAM" id="MobiDB-lite"/>
    </source>
</evidence>
<dbReference type="InterPro" id="IPR011992">
    <property type="entry name" value="EF-hand-dom_pair"/>
</dbReference>
<feature type="non-terminal residue" evidence="4">
    <location>
        <position position="1"/>
    </location>
</feature>
<sequence>RGVGCSHLSSLRYGNFYGEKNRLDVAARRSIVAKQELVQSLMRPSQFLAGKEEDLKKVKVRRSIVPSYRQQQGQGGGGSPEQTFDEEAFGYGSGEEGDEGYDGIYEDEAASSQASPSAGSANSSFLPPVSPAKGAKQQTAFRSTRARGKTFNKRSTQRTSYDLEEVKVSVKDLEELTEQAARNQHSWKTRVEQFSSKVFGAEPGREGVRKSSVSMGGKKGGVRKQRSSIVENSRTRMKQEAIAKHRMREGGGGGEGDGGRISANDLPAYEEKLRQAKFFGPYGTKEILLVADVFSVIARGKSTKESQRDLYQGGEAEDESKKAKEALSEKAPLHMFFSEPEFTARKHFLQAVHQLSQTEGHKDNGRVSLPTLFGAVFPYMKKSELMEAIEFVNLPDVAKAELNKDFLAAEEEGGRPGKLKQLSEEKLEQLAELFQLYDIDGNGFVDVSEIRAALEENDSQRQTRNRLGSVVMNDQEEQDTIGKIVSDMKAVVGNGELNFEQFVEVFHDLLS</sequence>
<dbReference type="Proteomes" id="UP001165060">
    <property type="component" value="Unassembled WGS sequence"/>
</dbReference>
<accession>A0ABQ6MLT9</accession>
<dbReference type="Gene3D" id="1.10.238.10">
    <property type="entry name" value="EF-hand"/>
    <property type="match status" value="1"/>
</dbReference>
<dbReference type="SMART" id="SM00054">
    <property type="entry name" value="EFh"/>
    <property type="match status" value="1"/>
</dbReference>
<protein>
    <recommendedName>
        <fullName evidence="3">EF-hand domain-containing protein</fullName>
    </recommendedName>
</protein>
<organism evidence="4 5">
    <name type="scientific">Tetraparma gracilis</name>
    <dbReference type="NCBI Taxonomy" id="2962635"/>
    <lineage>
        <taxon>Eukaryota</taxon>
        <taxon>Sar</taxon>
        <taxon>Stramenopiles</taxon>
        <taxon>Ochrophyta</taxon>
        <taxon>Bolidophyceae</taxon>
        <taxon>Parmales</taxon>
        <taxon>Triparmaceae</taxon>
        <taxon>Tetraparma</taxon>
    </lineage>
</organism>
<feature type="compositionally biased region" description="Low complexity" evidence="2">
    <location>
        <begin position="110"/>
        <end position="124"/>
    </location>
</feature>
<gene>
    <name evidence="4" type="ORF">TeGR_g11668</name>
</gene>